<keyword evidence="1" id="KW-0547">Nucleotide-binding</keyword>
<dbReference type="EMBL" id="FXAM01000003">
    <property type="protein sequence ID" value="SMF97644.1"/>
    <property type="molecule type" value="Genomic_DNA"/>
</dbReference>
<proteinExistence type="predicted"/>
<dbReference type="InterPro" id="IPR050445">
    <property type="entry name" value="Bact_polysacc_biosynth/exp"/>
</dbReference>
<accession>A0A1Y6DC43</accession>
<dbReference type="InterPro" id="IPR027417">
    <property type="entry name" value="P-loop_NTPase"/>
</dbReference>
<dbReference type="Gene3D" id="3.40.50.300">
    <property type="entry name" value="P-loop containing nucleotide triphosphate hydrolases"/>
    <property type="match status" value="1"/>
</dbReference>
<evidence type="ECO:0000259" key="3">
    <source>
        <dbReference type="Pfam" id="PF01656"/>
    </source>
</evidence>
<evidence type="ECO:0000256" key="1">
    <source>
        <dbReference type="ARBA" id="ARBA00022741"/>
    </source>
</evidence>
<dbReference type="InterPro" id="IPR005702">
    <property type="entry name" value="Wzc-like_C"/>
</dbReference>
<dbReference type="PANTHER" id="PTHR32309">
    <property type="entry name" value="TYROSINE-PROTEIN KINASE"/>
    <property type="match status" value="1"/>
</dbReference>
<dbReference type="CDD" id="cd05387">
    <property type="entry name" value="BY-kinase"/>
    <property type="match status" value="1"/>
</dbReference>
<dbReference type="OrthoDB" id="9775724at2"/>
<dbReference type="InterPro" id="IPR002586">
    <property type="entry name" value="CobQ/CobB/MinD/ParA_Nub-bd_dom"/>
</dbReference>
<keyword evidence="2" id="KW-0067">ATP-binding</keyword>
<evidence type="ECO:0000256" key="2">
    <source>
        <dbReference type="ARBA" id="ARBA00022840"/>
    </source>
</evidence>
<dbReference type="Pfam" id="PF01656">
    <property type="entry name" value="CbiA"/>
    <property type="match status" value="1"/>
</dbReference>
<feature type="domain" description="CobQ/CobB/MinD/ParA nucleotide binding" evidence="3">
    <location>
        <begin position="66"/>
        <end position="237"/>
    </location>
</feature>
<keyword evidence="5" id="KW-1185">Reference proteome</keyword>
<dbReference type="PANTHER" id="PTHR32309:SF31">
    <property type="entry name" value="CAPSULAR EXOPOLYSACCHARIDE FAMILY"/>
    <property type="match status" value="1"/>
</dbReference>
<dbReference type="Proteomes" id="UP000192923">
    <property type="component" value="Unassembled WGS sequence"/>
</dbReference>
<dbReference type="STRING" id="1760988.SAMN02949497_0214"/>
<dbReference type="RefSeq" id="WP_085216665.1">
    <property type="nucleotide sequence ID" value="NZ_FXAM01000003.1"/>
</dbReference>
<organism evidence="4 5">
    <name type="scientific">Methylomagnum ishizawai</name>
    <dbReference type="NCBI Taxonomy" id="1760988"/>
    <lineage>
        <taxon>Bacteria</taxon>
        <taxon>Pseudomonadati</taxon>
        <taxon>Pseudomonadota</taxon>
        <taxon>Gammaproteobacteria</taxon>
        <taxon>Methylococcales</taxon>
        <taxon>Methylococcaceae</taxon>
        <taxon>Methylomagnum</taxon>
    </lineage>
</organism>
<reference evidence="4 5" key="1">
    <citation type="submission" date="2016-12" db="EMBL/GenBank/DDBJ databases">
        <authorList>
            <person name="Song W.-J."/>
            <person name="Kurnit D.M."/>
        </authorList>
    </citation>
    <scope>NUCLEOTIDE SEQUENCE [LARGE SCALE GENOMIC DNA]</scope>
    <source>
        <strain evidence="4 5">175</strain>
    </source>
</reference>
<evidence type="ECO:0000313" key="4">
    <source>
        <dbReference type="EMBL" id="SMF97644.1"/>
    </source>
</evidence>
<protein>
    <submittedName>
        <fullName evidence="4">Capsular exopolysaccharide family</fullName>
    </submittedName>
</protein>
<dbReference type="SUPFAM" id="SSF52540">
    <property type="entry name" value="P-loop containing nucleoside triphosphate hydrolases"/>
    <property type="match status" value="1"/>
</dbReference>
<sequence length="249" mass="27781">MHEITRIQPLGPIRYTRTKTVPVNYDALREHRIVMGTYNEPRADIFRILRTHILRQLRENGWNSLAIASATPAAGKTFVAVNLAIAMALEANQSVLLVDADFRRPKVAEYLGMTVESGIVDHLESRVALENILVNPGFERLVVLPGREAREGCSELASSPEMAELIGELKTRYPARMIIFDVPPLFVADDALSLIAQVDGAVLVVEDEENTPGEIQHALHILEQTNLLGLVLNKSRQPSPRPQISYRDY</sequence>
<name>A0A1Y6DC43_9GAMM</name>
<gene>
    <name evidence="4" type="ORF">SAMN02949497_0214</name>
</gene>
<dbReference type="AlphaFoldDB" id="A0A1Y6DC43"/>
<evidence type="ECO:0000313" key="5">
    <source>
        <dbReference type="Proteomes" id="UP000192923"/>
    </source>
</evidence>